<dbReference type="RefSeq" id="WP_218547431.1">
    <property type="nucleotide sequence ID" value="NZ_JAGSPD010000014.1"/>
</dbReference>
<protein>
    <submittedName>
        <fullName evidence="2">Uncharacterized protein</fullName>
    </submittedName>
</protein>
<name>A0A9X1FAX3_9FLAO</name>
<organism evidence="2 3">
    <name type="scientific">Winogradskyella luteola</name>
    <dbReference type="NCBI Taxonomy" id="2828330"/>
    <lineage>
        <taxon>Bacteria</taxon>
        <taxon>Pseudomonadati</taxon>
        <taxon>Bacteroidota</taxon>
        <taxon>Flavobacteriia</taxon>
        <taxon>Flavobacteriales</taxon>
        <taxon>Flavobacteriaceae</taxon>
        <taxon>Winogradskyella</taxon>
    </lineage>
</organism>
<feature type="transmembrane region" description="Helical" evidence="1">
    <location>
        <begin position="7"/>
        <end position="24"/>
    </location>
</feature>
<feature type="transmembrane region" description="Helical" evidence="1">
    <location>
        <begin position="30"/>
        <end position="48"/>
    </location>
</feature>
<keyword evidence="1" id="KW-1133">Transmembrane helix</keyword>
<proteinExistence type="predicted"/>
<keyword evidence="3" id="KW-1185">Reference proteome</keyword>
<gene>
    <name evidence="2" type="ORF">KCG49_14205</name>
</gene>
<keyword evidence="1" id="KW-0812">Transmembrane</keyword>
<evidence type="ECO:0000313" key="3">
    <source>
        <dbReference type="Proteomes" id="UP001138894"/>
    </source>
</evidence>
<dbReference type="Proteomes" id="UP001138894">
    <property type="component" value="Unassembled WGS sequence"/>
</dbReference>
<dbReference type="AlphaFoldDB" id="A0A9X1FAX3"/>
<dbReference type="EMBL" id="JAGSPD010000014">
    <property type="protein sequence ID" value="MBV7270344.1"/>
    <property type="molecule type" value="Genomic_DNA"/>
</dbReference>
<evidence type="ECO:0000256" key="1">
    <source>
        <dbReference type="SAM" id="Phobius"/>
    </source>
</evidence>
<reference evidence="2" key="1">
    <citation type="submission" date="2021-04" db="EMBL/GenBank/DDBJ databases">
        <authorList>
            <person name="Pira H."/>
            <person name="Risdian C."/>
            <person name="Wink J."/>
        </authorList>
    </citation>
    <scope>NUCLEOTIDE SEQUENCE</scope>
    <source>
        <strain evidence="2">WHY3</strain>
    </source>
</reference>
<comment type="caution">
    <text evidence="2">The sequence shown here is derived from an EMBL/GenBank/DDBJ whole genome shotgun (WGS) entry which is preliminary data.</text>
</comment>
<keyword evidence="1" id="KW-0472">Membrane</keyword>
<evidence type="ECO:0000313" key="2">
    <source>
        <dbReference type="EMBL" id="MBV7270344.1"/>
    </source>
</evidence>
<accession>A0A9X1FAX3</accession>
<sequence length="72" mass="8260">MNISRLISFICIVTGGIIAIYAQAEEQQNTYLLMGGIVLLMFGVYRISRHIPSKYDKQDEETFVKSEKEDED</sequence>